<sequence>MTPTNQVARCTIPGRLACRLPAMAAVALLASAAAAAFGAARLETPIIVTQVPANAARPASNPHANDLAPGDRFDGARLVMVSTDGNVRVLSAGFASACDPNLSFDGQRVIFAGQQARGEPFRIWEIGLDGTNLRPVSPEGLDARQPIHVSVLNTLESPQPWPTVLFVARESTVSETGRPSVSNLYDVKLDGTELRRLTYNPNYNLDPVQMWDGRVIYAAERYANDASAEPGRVGLYAIHIEGADMERYGGELGRRIQRTPCPTADGLLVFVESDQPTADGSGQLACVEQRRPHLTYRSLTNDADFVYAHPSPLGGNRVLVAQRPHRAKATWGIVAFDATTGRSESVFDMGDFDEVQAVLVKPRPSPDGHSTVVVSKADYGTLYGLDCYTTDAARAGHLQPGEVKRVRIIEGLPDSRRGTGVSPAGVQEGQSKPMDATKATNATRASRPQAPRLQATNPATAPTSPVMPRRLIGEAAVESDGSFNLFVPSDTPLLLQTVDENGFALGTCGWFWVKPKEKRGCIGCHEDPERVPENKFVLALHHDSVPLLPPVAERRRVTFAHDVAPILQRLPASALRDAQLQPLPLALDTPAGVAAAYETITHGPDALVEPGRARTSRLIWQLTGRNTSRPWDATARTKVPPSAARLSADDLRTVILWIDLGAQYDAAPATTAVAESTNGGNVK</sequence>
<dbReference type="InterPro" id="IPR040698">
    <property type="entry name" value="HZS_alpha_mid"/>
</dbReference>
<gene>
    <name evidence="4" type="ordered locus">Oter_2952</name>
</gene>
<reference evidence="4 5" key="1">
    <citation type="journal article" date="2011" name="J. Bacteriol.">
        <title>Genome sequence of the verrucomicrobium Opitutus terrae PB90-1, an abundant inhabitant of rice paddy soil ecosystems.</title>
        <authorList>
            <person name="van Passel M.W."/>
            <person name="Kant R."/>
            <person name="Palva A."/>
            <person name="Copeland A."/>
            <person name="Lucas S."/>
            <person name="Lapidus A."/>
            <person name="Glavina del Rio T."/>
            <person name="Pitluck S."/>
            <person name="Goltsman E."/>
            <person name="Clum A."/>
            <person name="Sun H."/>
            <person name="Schmutz J."/>
            <person name="Larimer F.W."/>
            <person name="Land M.L."/>
            <person name="Hauser L."/>
            <person name="Kyrpides N."/>
            <person name="Mikhailova N."/>
            <person name="Richardson P.P."/>
            <person name="Janssen P.H."/>
            <person name="de Vos W.M."/>
            <person name="Smidt H."/>
        </authorList>
    </citation>
    <scope>NUCLEOTIDE SEQUENCE [LARGE SCALE GENOMIC DNA]</scope>
    <source>
        <strain evidence="5">DSM 11246 / JCM 15787 / PB90-1</strain>
    </source>
</reference>
<dbReference type="HOGENOM" id="CLU_402689_0_0_0"/>
<evidence type="ECO:0000256" key="2">
    <source>
        <dbReference type="SAM" id="SignalP"/>
    </source>
</evidence>
<dbReference type="OrthoDB" id="108903at2"/>
<dbReference type="KEGG" id="ote:Oter_2952"/>
<feature type="region of interest" description="Disordered" evidence="1">
    <location>
        <begin position="414"/>
        <end position="466"/>
    </location>
</feature>
<feature type="chain" id="PRO_5002772881" description="Hydrazine synthase alpha subunit middle domain-containing protein" evidence="2">
    <location>
        <begin position="25"/>
        <end position="683"/>
    </location>
</feature>
<dbReference type="AlphaFoldDB" id="B1ZY87"/>
<organism evidence="4 5">
    <name type="scientific">Opitutus terrae (strain DSM 11246 / JCM 15787 / PB90-1)</name>
    <dbReference type="NCBI Taxonomy" id="452637"/>
    <lineage>
        <taxon>Bacteria</taxon>
        <taxon>Pseudomonadati</taxon>
        <taxon>Verrucomicrobiota</taxon>
        <taxon>Opitutia</taxon>
        <taxon>Opitutales</taxon>
        <taxon>Opitutaceae</taxon>
        <taxon>Opitutus</taxon>
    </lineage>
</organism>
<keyword evidence="2" id="KW-0732">Signal</keyword>
<dbReference type="InterPro" id="IPR011042">
    <property type="entry name" value="6-blade_b-propeller_TolB-like"/>
</dbReference>
<keyword evidence="5" id="KW-1185">Reference proteome</keyword>
<feature type="domain" description="Hydrazine synthase alpha subunit middle" evidence="3">
    <location>
        <begin position="401"/>
        <end position="526"/>
    </location>
</feature>
<proteinExistence type="predicted"/>
<accession>B1ZY87</accession>
<evidence type="ECO:0000256" key="1">
    <source>
        <dbReference type="SAM" id="MobiDB-lite"/>
    </source>
</evidence>
<dbReference type="EMBL" id="CP001032">
    <property type="protein sequence ID" value="ACB76233.1"/>
    <property type="molecule type" value="Genomic_DNA"/>
</dbReference>
<name>B1ZY87_OPITP</name>
<protein>
    <recommendedName>
        <fullName evidence="3">Hydrazine synthase alpha subunit middle domain-containing protein</fullName>
    </recommendedName>
</protein>
<dbReference type="STRING" id="452637.Oter_2952"/>
<evidence type="ECO:0000313" key="4">
    <source>
        <dbReference type="EMBL" id="ACB76233.1"/>
    </source>
</evidence>
<dbReference type="Proteomes" id="UP000007013">
    <property type="component" value="Chromosome"/>
</dbReference>
<dbReference type="RefSeq" id="WP_012375768.1">
    <property type="nucleotide sequence ID" value="NC_010571.1"/>
</dbReference>
<evidence type="ECO:0000259" key="3">
    <source>
        <dbReference type="Pfam" id="PF18582"/>
    </source>
</evidence>
<dbReference type="SUPFAM" id="SSF82171">
    <property type="entry name" value="DPP6 N-terminal domain-like"/>
    <property type="match status" value="1"/>
</dbReference>
<dbReference type="SUPFAM" id="SSF69304">
    <property type="entry name" value="Tricorn protease N-terminal domain"/>
    <property type="match status" value="1"/>
</dbReference>
<evidence type="ECO:0000313" key="5">
    <source>
        <dbReference type="Proteomes" id="UP000007013"/>
    </source>
</evidence>
<feature type="compositionally biased region" description="Polar residues" evidence="1">
    <location>
        <begin position="454"/>
        <end position="463"/>
    </location>
</feature>
<dbReference type="Gene3D" id="2.120.10.30">
    <property type="entry name" value="TolB, C-terminal domain"/>
    <property type="match status" value="2"/>
</dbReference>
<feature type="signal peptide" evidence="2">
    <location>
        <begin position="1"/>
        <end position="24"/>
    </location>
</feature>
<dbReference type="eggNOG" id="COG0823">
    <property type="taxonomic scope" value="Bacteria"/>
</dbReference>
<dbReference type="Pfam" id="PF18582">
    <property type="entry name" value="HZS_alpha"/>
    <property type="match status" value="1"/>
</dbReference>